<feature type="region of interest" description="Disordered" evidence="10">
    <location>
        <begin position="438"/>
        <end position="505"/>
    </location>
</feature>
<dbReference type="Pfam" id="PF00001">
    <property type="entry name" value="7tm_1"/>
    <property type="match status" value="1"/>
</dbReference>
<comment type="subcellular location">
    <subcellularLocation>
        <location evidence="1">Membrane</location>
        <topology evidence="1">Multi-pass membrane protein</topology>
    </subcellularLocation>
</comment>
<name>A0A8E0RT83_9TREM</name>
<feature type="transmembrane region" description="Helical" evidence="11">
    <location>
        <begin position="163"/>
        <end position="186"/>
    </location>
</feature>
<keyword evidence="7 9" id="KW-0675">Receptor</keyword>
<evidence type="ECO:0000256" key="1">
    <source>
        <dbReference type="ARBA" id="ARBA00004141"/>
    </source>
</evidence>
<evidence type="ECO:0000256" key="7">
    <source>
        <dbReference type="ARBA" id="ARBA00023170"/>
    </source>
</evidence>
<keyword evidence="8 9" id="KW-0807">Transducer</keyword>
<dbReference type="EMBL" id="LUCM01007486">
    <property type="protein sequence ID" value="KAA0189862.1"/>
    <property type="molecule type" value="Genomic_DNA"/>
</dbReference>
<dbReference type="GO" id="GO:0004983">
    <property type="term" value="F:neuropeptide Y receptor activity"/>
    <property type="evidence" value="ECO:0007669"/>
    <property type="project" value="InterPro"/>
</dbReference>
<evidence type="ECO:0000256" key="10">
    <source>
        <dbReference type="SAM" id="MobiDB-lite"/>
    </source>
</evidence>
<dbReference type="Proteomes" id="UP000728185">
    <property type="component" value="Unassembled WGS sequence"/>
</dbReference>
<organism evidence="13 14">
    <name type="scientific">Fasciolopsis buskii</name>
    <dbReference type="NCBI Taxonomy" id="27845"/>
    <lineage>
        <taxon>Eukaryota</taxon>
        <taxon>Metazoa</taxon>
        <taxon>Spiralia</taxon>
        <taxon>Lophotrochozoa</taxon>
        <taxon>Platyhelminthes</taxon>
        <taxon>Trematoda</taxon>
        <taxon>Digenea</taxon>
        <taxon>Plagiorchiida</taxon>
        <taxon>Echinostomata</taxon>
        <taxon>Echinostomatoidea</taxon>
        <taxon>Fasciolidae</taxon>
        <taxon>Fasciolopsis</taxon>
    </lineage>
</organism>
<dbReference type="SUPFAM" id="SSF81321">
    <property type="entry name" value="Family A G protein-coupled receptor-like"/>
    <property type="match status" value="1"/>
</dbReference>
<comment type="caution">
    <text evidence="13">The sequence shown here is derived from an EMBL/GenBank/DDBJ whole genome shotgun (WGS) entry which is preliminary data.</text>
</comment>
<feature type="compositionally biased region" description="Low complexity" evidence="10">
    <location>
        <begin position="481"/>
        <end position="493"/>
    </location>
</feature>
<evidence type="ECO:0000256" key="4">
    <source>
        <dbReference type="ARBA" id="ARBA00022989"/>
    </source>
</evidence>
<evidence type="ECO:0000313" key="13">
    <source>
        <dbReference type="EMBL" id="KAA0189862.1"/>
    </source>
</evidence>
<feature type="transmembrane region" description="Helical" evidence="11">
    <location>
        <begin position="46"/>
        <end position="72"/>
    </location>
</feature>
<keyword evidence="3 9" id="KW-0812">Transmembrane</keyword>
<dbReference type="InterPro" id="IPR000611">
    <property type="entry name" value="NPY_rcpt"/>
</dbReference>
<dbReference type="PRINTS" id="PR00237">
    <property type="entry name" value="GPCRRHODOPSN"/>
</dbReference>
<proteinExistence type="inferred from homology"/>
<accession>A0A8E0RT83</accession>
<protein>
    <submittedName>
        <fullName evidence="13">Putative neuropeptide F receptor</fullName>
    </submittedName>
</protein>
<feature type="transmembrane region" description="Helical" evidence="11">
    <location>
        <begin position="84"/>
        <end position="103"/>
    </location>
</feature>
<feature type="transmembrane region" description="Helical" evidence="11">
    <location>
        <begin position="256"/>
        <end position="279"/>
    </location>
</feature>
<evidence type="ECO:0000256" key="11">
    <source>
        <dbReference type="SAM" id="Phobius"/>
    </source>
</evidence>
<dbReference type="GO" id="GO:0043005">
    <property type="term" value="C:neuron projection"/>
    <property type="evidence" value="ECO:0007669"/>
    <property type="project" value="TreeGrafter"/>
</dbReference>
<dbReference type="PRINTS" id="PR01012">
    <property type="entry name" value="NRPEPTIDEYR"/>
</dbReference>
<keyword evidence="14" id="KW-1185">Reference proteome</keyword>
<evidence type="ECO:0000256" key="8">
    <source>
        <dbReference type="ARBA" id="ARBA00023224"/>
    </source>
</evidence>
<keyword evidence="5 9" id="KW-0297">G-protein coupled receptor</keyword>
<evidence type="ECO:0000256" key="6">
    <source>
        <dbReference type="ARBA" id="ARBA00023136"/>
    </source>
</evidence>
<dbReference type="PROSITE" id="PS00237">
    <property type="entry name" value="G_PROTEIN_RECEP_F1_1"/>
    <property type="match status" value="1"/>
</dbReference>
<dbReference type="Gene3D" id="1.20.1070.10">
    <property type="entry name" value="Rhodopsin 7-helix transmembrane proteins"/>
    <property type="match status" value="1"/>
</dbReference>
<evidence type="ECO:0000256" key="2">
    <source>
        <dbReference type="ARBA" id="ARBA00010663"/>
    </source>
</evidence>
<evidence type="ECO:0000256" key="3">
    <source>
        <dbReference type="ARBA" id="ARBA00022692"/>
    </source>
</evidence>
<sequence length="590" mass="66172">MSKMPDDLYDMLEQCVLVIYNETDKLTGDYGKAEHSSHRIPIFRRLMISTCTLVSVTGAAFNLALICALLKFRQQTLNNNITNLFVLCLAVSDIFLCSVSMPLQVFYEINEHQMASSGLCRVLFAGFGLPLNISCLSILLIAFDRYRMIVHPMKIQMSTRVAIGLIGFVILFGMVNSIPVALYVTNTNLTDYSYCVESWPSSQMRLAYSVLVFMLYFVLPLTASGAFYLCIYCKLARHANHLRYRKEAERRKRRATSLLVATVVCFVLCWTPWCLYSLLLEIQSHLAPGVRTRKEWNPQRSQLLQSLRRTQINPDTCATLLLHMTSLIGEPKKEVEFIPGKHIKLIDLLCKMFAMGSTCVNPVLYGWLNEPIQSAMRRQFGRLVDCCARVPGIRPTITDDGQTPRGRNTSLESCCCAHRIRSVRSRNQYTEVRSKLVVEPPTANDQQREKRQCNQTIDSKNVNTVTTFHTPVTSRTPKSTANNACSSSNDASAKGGENPTNPAEQNYGVLRAEVIKGSTERTDFLVQVDSLVIQNNMDNPTATADATAEVHNPTSMENVIKCEGDSRMCNGETNGTTSNVKVRQMESVSI</sequence>
<reference evidence="13" key="1">
    <citation type="submission" date="2019-05" db="EMBL/GenBank/DDBJ databases">
        <title>Annotation for the trematode Fasciolopsis buski.</title>
        <authorList>
            <person name="Choi Y.-J."/>
        </authorList>
    </citation>
    <scope>NUCLEOTIDE SEQUENCE</scope>
    <source>
        <strain evidence="13">HT</strain>
        <tissue evidence="13">Whole worm</tissue>
    </source>
</reference>
<comment type="similarity">
    <text evidence="2 9">Belongs to the G-protein coupled receptor 1 family.</text>
</comment>
<evidence type="ECO:0000259" key="12">
    <source>
        <dbReference type="PROSITE" id="PS50262"/>
    </source>
</evidence>
<dbReference type="GO" id="GO:0042923">
    <property type="term" value="F:neuropeptide binding"/>
    <property type="evidence" value="ECO:0007669"/>
    <property type="project" value="TreeGrafter"/>
</dbReference>
<feature type="domain" description="G-protein coupled receptors family 1 profile" evidence="12">
    <location>
        <begin position="61"/>
        <end position="365"/>
    </location>
</feature>
<keyword evidence="4 11" id="KW-1133">Transmembrane helix</keyword>
<dbReference type="PANTHER" id="PTHR24235:SF12">
    <property type="entry name" value="G-PROTEIN COUPLED RECEPTORS FAMILY 1 PROFILE DOMAIN-CONTAINING PROTEIN"/>
    <property type="match status" value="1"/>
</dbReference>
<dbReference type="PANTHER" id="PTHR24235">
    <property type="entry name" value="NEUROPEPTIDE Y RECEPTOR"/>
    <property type="match status" value="1"/>
</dbReference>
<dbReference type="InterPro" id="IPR017452">
    <property type="entry name" value="GPCR_Rhodpsn_7TM"/>
</dbReference>
<evidence type="ECO:0000313" key="14">
    <source>
        <dbReference type="Proteomes" id="UP000728185"/>
    </source>
</evidence>
<dbReference type="PROSITE" id="PS50262">
    <property type="entry name" value="G_PROTEIN_RECEP_F1_2"/>
    <property type="match status" value="1"/>
</dbReference>
<feature type="transmembrane region" description="Helical" evidence="11">
    <location>
        <begin position="123"/>
        <end position="143"/>
    </location>
</feature>
<evidence type="ECO:0000256" key="5">
    <source>
        <dbReference type="ARBA" id="ARBA00023040"/>
    </source>
</evidence>
<dbReference type="AlphaFoldDB" id="A0A8E0RT83"/>
<feature type="compositionally biased region" description="Polar residues" evidence="10">
    <location>
        <begin position="453"/>
        <end position="480"/>
    </location>
</feature>
<keyword evidence="6 11" id="KW-0472">Membrane</keyword>
<feature type="transmembrane region" description="Helical" evidence="11">
    <location>
        <begin position="206"/>
        <end position="235"/>
    </location>
</feature>
<dbReference type="OrthoDB" id="9046662at2759"/>
<evidence type="ECO:0000256" key="9">
    <source>
        <dbReference type="RuleBase" id="RU000688"/>
    </source>
</evidence>
<dbReference type="InterPro" id="IPR000276">
    <property type="entry name" value="GPCR_Rhodpsn"/>
</dbReference>
<gene>
    <name evidence="13" type="ORF">FBUS_03875</name>
</gene>
<dbReference type="GO" id="GO:0005886">
    <property type="term" value="C:plasma membrane"/>
    <property type="evidence" value="ECO:0007669"/>
    <property type="project" value="TreeGrafter"/>
</dbReference>